<sequence length="363" mass="42070">MEQLPANDHIWNRKLIHILWWILLLYEVVALLGFFFNRYDQPSQWFNKVMHVQIITACLQLSLMGAGYLAIHFLKRYSDFIMIIWTMTMVCIFILCIPELMSSYELISIPIILASIYFQKKYIIFAYSLGHIYFISLLVCQVYQGYALMISDVIVSFTVLTSTALVCFVIMNKGLVLITELKDSVVREQDLLIRNVMIDRLSKVDALTELFNHRSFQEHTDHLISHMPHDTPLELALIDIDNFKKINDTYGHWVGDMVLKTIGSLLKDALGPDDMSFRYGGEEFAVLFVGKSHAEVLHICEKLMEIIRNTEIPEMPDQPLTMSIGLASYNRNTMKKAWFQLVDECLYTAKRNGKNRIHSHISE</sequence>
<gene>
    <name evidence="3" type="ORF">M5X19_08080</name>
</gene>
<feature type="domain" description="GGDEF" evidence="2">
    <location>
        <begin position="231"/>
        <end position="362"/>
    </location>
</feature>
<dbReference type="NCBIfam" id="TIGR00254">
    <property type="entry name" value="GGDEF"/>
    <property type="match status" value="1"/>
</dbReference>
<feature type="transmembrane region" description="Helical" evidence="1">
    <location>
        <begin position="18"/>
        <end position="37"/>
    </location>
</feature>
<feature type="transmembrane region" description="Helical" evidence="1">
    <location>
        <begin position="49"/>
        <end position="74"/>
    </location>
</feature>
<comment type="caution">
    <text evidence="3">The sequence shown here is derived from an EMBL/GenBank/DDBJ whole genome shotgun (WGS) entry which is preliminary data.</text>
</comment>
<evidence type="ECO:0000256" key="1">
    <source>
        <dbReference type="SAM" id="Phobius"/>
    </source>
</evidence>
<dbReference type="EMBL" id="JAMDMX010000022">
    <property type="protein sequence ID" value="MCY9692853.1"/>
    <property type="molecule type" value="Genomic_DNA"/>
</dbReference>
<dbReference type="InterPro" id="IPR050469">
    <property type="entry name" value="Diguanylate_Cyclase"/>
</dbReference>
<dbReference type="InterPro" id="IPR000160">
    <property type="entry name" value="GGDEF_dom"/>
</dbReference>
<feature type="transmembrane region" description="Helical" evidence="1">
    <location>
        <begin position="122"/>
        <end position="144"/>
    </location>
</feature>
<dbReference type="PANTHER" id="PTHR45138">
    <property type="entry name" value="REGULATORY COMPONENTS OF SENSORY TRANSDUCTION SYSTEM"/>
    <property type="match status" value="1"/>
</dbReference>
<dbReference type="PANTHER" id="PTHR45138:SF9">
    <property type="entry name" value="DIGUANYLATE CYCLASE DGCM-RELATED"/>
    <property type="match status" value="1"/>
</dbReference>
<dbReference type="PROSITE" id="PS50887">
    <property type="entry name" value="GGDEF"/>
    <property type="match status" value="1"/>
</dbReference>
<evidence type="ECO:0000313" key="4">
    <source>
        <dbReference type="Proteomes" id="UP001527099"/>
    </source>
</evidence>
<feature type="transmembrane region" description="Helical" evidence="1">
    <location>
        <begin position="150"/>
        <end position="171"/>
    </location>
</feature>
<accession>A0ABT4G9R7</accession>
<evidence type="ECO:0000259" key="2">
    <source>
        <dbReference type="PROSITE" id="PS50887"/>
    </source>
</evidence>
<keyword evidence="1" id="KW-1133">Transmembrane helix</keyword>
<dbReference type="CDD" id="cd01949">
    <property type="entry name" value="GGDEF"/>
    <property type="match status" value="1"/>
</dbReference>
<dbReference type="RefSeq" id="WP_268614421.1">
    <property type="nucleotide sequence ID" value="NZ_JAMDMX010000022.1"/>
</dbReference>
<protein>
    <submittedName>
        <fullName evidence="3">GGDEF domain-containing protein</fullName>
    </submittedName>
</protein>
<feature type="transmembrane region" description="Helical" evidence="1">
    <location>
        <begin position="80"/>
        <end position="101"/>
    </location>
</feature>
<dbReference type="Pfam" id="PF00990">
    <property type="entry name" value="GGDEF"/>
    <property type="match status" value="1"/>
</dbReference>
<keyword evidence="4" id="KW-1185">Reference proteome</keyword>
<dbReference type="SUPFAM" id="SSF55073">
    <property type="entry name" value="Nucleotide cyclase"/>
    <property type="match status" value="1"/>
</dbReference>
<dbReference type="InterPro" id="IPR029787">
    <property type="entry name" value="Nucleotide_cyclase"/>
</dbReference>
<dbReference type="Gene3D" id="3.30.70.270">
    <property type="match status" value="1"/>
</dbReference>
<organism evidence="3 4">
    <name type="scientific">Paenibacillus alginolyticus</name>
    <dbReference type="NCBI Taxonomy" id="59839"/>
    <lineage>
        <taxon>Bacteria</taxon>
        <taxon>Bacillati</taxon>
        <taxon>Bacillota</taxon>
        <taxon>Bacilli</taxon>
        <taxon>Bacillales</taxon>
        <taxon>Paenibacillaceae</taxon>
        <taxon>Paenibacillus</taxon>
    </lineage>
</organism>
<dbReference type="InterPro" id="IPR043128">
    <property type="entry name" value="Rev_trsase/Diguanyl_cyclase"/>
</dbReference>
<reference evidence="3 4" key="1">
    <citation type="submission" date="2022-05" db="EMBL/GenBank/DDBJ databases">
        <title>Genome Sequencing of Bee-Associated Microbes.</title>
        <authorList>
            <person name="Dunlap C."/>
        </authorList>
    </citation>
    <scope>NUCLEOTIDE SEQUENCE [LARGE SCALE GENOMIC DNA]</scope>
    <source>
        <strain evidence="3 4">NRRL B-14421</strain>
    </source>
</reference>
<dbReference type="Proteomes" id="UP001527099">
    <property type="component" value="Unassembled WGS sequence"/>
</dbReference>
<name>A0ABT4G9R7_9BACL</name>
<evidence type="ECO:0000313" key="3">
    <source>
        <dbReference type="EMBL" id="MCY9692853.1"/>
    </source>
</evidence>
<keyword evidence="1" id="KW-0812">Transmembrane</keyword>
<keyword evidence="1" id="KW-0472">Membrane</keyword>
<dbReference type="SMART" id="SM00267">
    <property type="entry name" value="GGDEF"/>
    <property type="match status" value="1"/>
</dbReference>
<proteinExistence type="predicted"/>